<reference evidence="2" key="1">
    <citation type="submission" date="2009-09" db="EMBL/GenBank/DDBJ databases">
        <authorList>
            <person name="Weinstock G."/>
            <person name="Sodergren E."/>
            <person name="Clifton S."/>
            <person name="Fulton L."/>
            <person name="Fulton B."/>
            <person name="Courtney L."/>
            <person name="Fronick C."/>
            <person name="Harrison M."/>
            <person name="Strong C."/>
            <person name="Farmer C."/>
            <person name="Delahaunty K."/>
            <person name="Markovic C."/>
            <person name="Hall O."/>
            <person name="Minx P."/>
            <person name="Tomlinson C."/>
            <person name="Mitreva M."/>
            <person name="Nelson J."/>
            <person name="Hou S."/>
            <person name="Wollam A."/>
            <person name="Pepin K.H."/>
            <person name="Johnson M."/>
            <person name="Bhonagiri V."/>
            <person name="Nash W.E."/>
            <person name="Warren W."/>
            <person name="Chinwalla A."/>
            <person name="Mardis E.R."/>
            <person name="Wilson R.K."/>
        </authorList>
    </citation>
    <scope>NUCLEOTIDE SEQUENCE [LARGE SCALE GENOMIC DNA]</scope>
    <source>
        <strain evidence="2">DSM 15470</strain>
    </source>
</reference>
<feature type="transmembrane region" description="Helical" evidence="1">
    <location>
        <begin position="69"/>
        <end position="88"/>
    </location>
</feature>
<dbReference type="RefSeq" id="WP_007070873.1">
    <property type="nucleotide sequence ID" value="NZ_GG698602.1"/>
</dbReference>
<protein>
    <submittedName>
        <fullName evidence="2">Uncharacterized protein</fullName>
    </submittedName>
</protein>
<comment type="caution">
    <text evidence="2">The sequence shown here is derived from an EMBL/GenBank/DDBJ whole genome shotgun (WGS) entry which is preliminary data.</text>
</comment>
<feature type="transmembrane region" description="Helical" evidence="1">
    <location>
        <begin position="6"/>
        <end position="21"/>
    </location>
</feature>
<keyword evidence="3" id="KW-1185">Reference proteome</keyword>
<feature type="transmembrane region" description="Helical" evidence="1">
    <location>
        <begin position="33"/>
        <end position="57"/>
    </location>
</feature>
<proteinExistence type="predicted"/>
<evidence type="ECO:0000256" key="1">
    <source>
        <dbReference type="SAM" id="Phobius"/>
    </source>
</evidence>
<dbReference type="AlphaFoldDB" id="C9LQV6"/>
<evidence type="ECO:0000313" key="3">
    <source>
        <dbReference type="Proteomes" id="UP000004736"/>
    </source>
</evidence>
<name>C9LQV6_9FIRM</name>
<dbReference type="Proteomes" id="UP000004736">
    <property type="component" value="Unassembled WGS sequence"/>
</dbReference>
<keyword evidence="1" id="KW-0812">Transmembrane</keyword>
<dbReference type="HOGENOM" id="CLU_1841940_0_0_9"/>
<dbReference type="EMBL" id="ACIM02000001">
    <property type="protein sequence ID" value="EEW97942.1"/>
    <property type="molecule type" value="Genomic_DNA"/>
</dbReference>
<evidence type="ECO:0000313" key="2">
    <source>
        <dbReference type="EMBL" id="EEW97942.1"/>
    </source>
</evidence>
<gene>
    <name evidence="2" type="ORF">GCWU000321_01938</name>
</gene>
<accession>C9LQV6</accession>
<dbReference type="GeneID" id="78278408"/>
<sequence length="139" mass="15645">MDGYILIYFVACAVSTLLWVFRKIHIGGSVFDLTWKIIAIRLCIALLGSSITIYFLIGVCMWKLAIEGFFTAAILLIITFGLNFLLFAETRKVVLQNSTADNLPYMEEKLKKEKFGLQLVAAMWGVFIFIATLGILLPQ</sequence>
<keyword evidence="1" id="KW-1133">Transmembrane helix</keyword>
<keyword evidence="1" id="KW-0472">Membrane</keyword>
<organism evidence="2 3">
    <name type="scientific">Dialister invisus DSM 15470</name>
    <dbReference type="NCBI Taxonomy" id="592028"/>
    <lineage>
        <taxon>Bacteria</taxon>
        <taxon>Bacillati</taxon>
        <taxon>Bacillota</taxon>
        <taxon>Negativicutes</taxon>
        <taxon>Veillonellales</taxon>
        <taxon>Veillonellaceae</taxon>
        <taxon>Dialister</taxon>
    </lineage>
</organism>
<dbReference type="STRING" id="592028.GCWU000321_01938"/>
<feature type="transmembrane region" description="Helical" evidence="1">
    <location>
        <begin position="115"/>
        <end position="137"/>
    </location>
</feature>